<dbReference type="Gene3D" id="3.40.50.720">
    <property type="entry name" value="NAD(P)-binding Rossmann-like Domain"/>
    <property type="match status" value="1"/>
</dbReference>
<dbReference type="SUPFAM" id="SSF51735">
    <property type="entry name" value="NAD(P)-binding Rossmann-fold domains"/>
    <property type="match status" value="1"/>
</dbReference>
<evidence type="ECO:0000256" key="2">
    <source>
        <dbReference type="ARBA" id="ARBA00023002"/>
    </source>
</evidence>
<dbReference type="Pfam" id="PF00106">
    <property type="entry name" value="adh_short"/>
    <property type="match status" value="1"/>
</dbReference>
<evidence type="ECO:0000313" key="5">
    <source>
        <dbReference type="Proteomes" id="UP001156664"/>
    </source>
</evidence>
<dbReference type="PANTHER" id="PTHR44196">
    <property type="entry name" value="DEHYDROGENASE/REDUCTASE SDR FAMILY MEMBER 7B"/>
    <property type="match status" value="1"/>
</dbReference>
<evidence type="ECO:0000256" key="3">
    <source>
        <dbReference type="RuleBase" id="RU000363"/>
    </source>
</evidence>
<proteinExistence type="inferred from homology"/>
<protein>
    <submittedName>
        <fullName evidence="4">Short-chain dehydrogenase</fullName>
    </submittedName>
</protein>
<accession>A0ABQ5YRQ2</accession>
<reference evidence="5" key="1">
    <citation type="journal article" date="2019" name="Int. J. Syst. Evol. Microbiol.">
        <title>The Global Catalogue of Microorganisms (GCM) 10K type strain sequencing project: providing services to taxonomists for standard genome sequencing and annotation.</title>
        <authorList>
            <consortium name="The Broad Institute Genomics Platform"/>
            <consortium name="The Broad Institute Genome Sequencing Center for Infectious Disease"/>
            <person name="Wu L."/>
            <person name="Ma J."/>
        </authorList>
    </citation>
    <scope>NUCLEOTIDE SEQUENCE [LARGE SCALE GENOMIC DNA]</scope>
    <source>
        <strain evidence="5">NBRC 105857</strain>
    </source>
</reference>
<dbReference type="InterPro" id="IPR002347">
    <property type="entry name" value="SDR_fam"/>
</dbReference>
<gene>
    <name evidence="4" type="ORF">GCM10007875_24090</name>
</gene>
<dbReference type="RefSeq" id="WP_284282068.1">
    <property type="nucleotide sequence ID" value="NZ_BSOJ01000030.1"/>
</dbReference>
<keyword evidence="5" id="KW-1185">Reference proteome</keyword>
<dbReference type="PIRSF" id="PIRSF000126">
    <property type="entry name" value="11-beta-HSD1"/>
    <property type="match status" value="1"/>
</dbReference>
<dbReference type="PRINTS" id="PR00081">
    <property type="entry name" value="GDHRDH"/>
</dbReference>
<evidence type="ECO:0000313" key="4">
    <source>
        <dbReference type="EMBL" id="GLR27318.1"/>
    </source>
</evidence>
<comment type="caution">
    <text evidence="4">The sequence shown here is derived from an EMBL/GenBank/DDBJ whole genome shotgun (WGS) entry which is preliminary data.</text>
</comment>
<organism evidence="4 5">
    <name type="scientific">Limnobacter litoralis</name>
    <dbReference type="NCBI Taxonomy" id="481366"/>
    <lineage>
        <taxon>Bacteria</taxon>
        <taxon>Pseudomonadati</taxon>
        <taxon>Pseudomonadota</taxon>
        <taxon>Betaproteobacteria</taxon>
        <taxon>Burkholderiales</taxon>
        <taxon>Burkholderiaceae</taxon>
        <taxon>Limnobacter</taxon>
    </lineage>
</organism>
<dbReference type="PRINTS" id="PR00080">
    <property type="entry name" value="SDRFAMILY"/>
</dbReference>
<name>A0ABQ5YRQ2_9BURK</name>
<dbReference type="InterPro" id="IPR036291">
    <property type="entry name" value="NAD(P)-bd_dom_sf"/>
</dbReference>
<comment type="similarity">
    <text evidence="1 3">Belongs to the short-chain dehydrogenases/reductases (SDR) family.</text>
</comment>
<evidence type="ECO:0000256" key="1">
    <source>
        <dbReference type="ARBA" id="ARBA00006484"/>
    </source>
</evidence>
<dbReference type="EMBL" id="BSOJ01000030">
    <property type="protein sequence ID" value="GLR27318.1"/>
    <property type="molecule type" value="Genomic_DNA"/>
</dbReference>
<keyword evidence="2" id="KW-0560">Oxidoreductase</keyword>
<dbReference type="Proteomes" id="UP001156664">
    <property type="component" value="Unassembled WGS sequence"/>
</dbReference>
<dbReference type="PANTHER" id="PTHR44196:SF2">
    <property type="entry name" value="SHORT-CHAIN DEHYDROGENASE-RELATED"/>
    <property type="match status" value="1"/>
</dbReference>
<sequence length="259" mass="27821">MSTKQHYALVTGASSGIGLEFAWQLARGGYNLILVARNEAALNELAAQIHSETGVNVEVYARDLAKPNAAQALATDLGAGLRRVELLVNNAGFGLHGRFHELPMEGIAQMMQLNMNTLTELTYLCLPHMMQAMRGEIINIASVASFQPCPNFAVYAASKAYVLSFSEALNIELADAGIKVTAVCPGSTDTNFHNIAGTSHLRAVQLMDSPKKVVQLSLKAVRAGRASIVTGLSNKAIPLASRLLPRYLMGKTAQLLFKK</sequence>